<dbReference type="Pfam" id="PF00497">
    <property type="entry name" value="SBP_bac_3"/>
    <property type="match status" value="1"/>
</dbReference>
<gene>
    <name evidence="7" type="ORF">JOD64_005578</name>
</gene>
<sequence length="364" mass="39065">MAISSTARTLLAGVLLATLAGCTAPVATTPAPPAGPPGAQTLTPSGEATPICPVRRSLPASANPPQRILARGDEQRLVAGVDPSDATMSHWNSSTQQFEGFNIDLLLEVARALWPEGNPRDRIEFRVVPPGQGAFEMLNRGEIDLIATSLTASCERAKEVLFSNDYLDSGQTVLVRAREGRPEFAGVEQLGGHRVCAANNTTSLAAIRRYQTAGGQRLVPVAAEHSIDCLVMLRQGQVDGVSTDENILQGFAQMAPDTMLVTEPPRPDQRFCTYNLSDDCRWFTDEPHAFAFRLEDLELAAFVNHALALPGTRQAWLTAHARWLVGHPDAGRDPGTGARTPMMPSPGEPVTSWPPPRPSAAPTD</sequence>
<feature type="signal peptide" evidence="5">
    <location>
        <begin position="1"/>
        <end position="20"/>
    </location>
</feature>
<keyword evidence="8" id="KW-1185">Reference proteome</keyword>
<feature type="domain" description="Solute-binding protein family 3/N-terminal" evidence="6">
    <location>
        <begin position="76"/>
        <end position="320"/>
    </location>
</feature>
<dbReference type="InterPro" id="IPR051455">
    <property type="entry name" value="Bact_solute-bind_prot3"/>
</dbReference>
<evidence type="ECO:0000256" key="2">
    <source>
        <dbReference type="ARBA" id="ARBA00022448"/>
    </source>
</evidence>
<evidence type="ECO:0000259" key="6">
    <source>
        <dbReference type="SMART" id="SM00062"/>
    </source>
</evidence>
<evidence type="ECO:0000313" key="8">
    <source>
        <dbReference type="Proteomes" id="UP000764837"/>
    </source>
</evidence>
<evidence type="ECO:0000313" key="7">
    <source>
        <dbReference type="EMBL" id="MBM7494356.1"/>
    </source>
</evidence>
<dbReference type="Proteomes" id="UP000764837">
    <property type="component" value="Unassembled WGS sequence"/>
</dbReference>
<feature type="chain" id="PRO_5046936287" evidence="5">
    <location>
        <begin position="21"/>
        <end position="364"/>
    </location>
</feature>
<feature type="region of interest" description="Disordered" evidence="4">
    <location>
        <begin position="328"/>
        <end position="364"/>
    </location>
</feature>
<comment type="caution">
    <text evidence="7">The sequence shown here is derived from an EMBL/GenBank/DDBJ whole genome shotgun (WGS) entry which is preliminary data.</text>
</comment>
<dbReference type="Gene3D" id="3.40.190.10">
    <property type="entry name" value="Periplasmic binding protein-like II"/>
    <property type="match status" value="2"/>
</dbReference>
<feature type="region of interest" description="Disordered" evidence="4">
    <location>
        <begin position="30"/>
        <end position="65"/>
    </location>
</feature>
<keyword evidence="3 5" id="KW-0732">Signal</keyword>
<dbReference type="InterPro" id="IPR001638">
    <property type="entry name" value="Solute-binding_3/MltF_N"/>
</dbReference>
<dbReference type="PANTHER" id="PTHR30085">
    <property type="entry name" value="AMINO ACID ABC TRANSPORTER PERMEASE"/>
    <property type="match status" value="1"/>
</dbReference>
<dbReference type="PANTHER" id="PTHR30085:SF6">
    <property type="entry name" value="ABC TRANSPORTER GLUTAMINE-BINDING PROTEIN GLNH"/>
    <property type="match status" value="1"/>
</dbReference>
<protein>
    <submittedName>
        <fullName evidence="7">Polar amino acid transport system substrate-binding protein</fullName>
    </submittedName>
</protein>
<evidence type="ECO:0000256" key="5">
    <source>
        <dbReference type="SAM" id="SignalP"/>
    </source>
</evidence>
<feature type="compositionally biased region" description="Pro residues" evidence="4">
    <location>
        <begin position="343"/>
        <end position="364"/>
    </location>
</feature>
<reference evidence="7 8" key="1">
    <citation type="submission" date="2021-01" db="EMBL/GenBank/DDBJ databases">
        <title>Sequencing the genomes of 1000 actinobacteria strains.</title>
        <authorList>
            <person name="Klenk H.-P."/>
        </authorList>
    </citation>
    <scope>NUCLEOTIDE SEQUENCE [LARGE SCALE GENOMIC DNA]</scope>
    <source>
        <strain evidence="7 8">DSM 100204</strain>
    </source>
</reference>
<comment type="similarity">
    <text evidence="1">Belongs to the bacterial solute-binding protein 3 family.</text>
</comment>
<evidence type="ECO:0000256" key="4">
    <source>
        <dbReference type="SAM" id="MobiDB-lite"/>
    </source>
</evidence>
<keyword evidence="2" id="KW-0813">Transport</keyword>
<dbReference type="RefSeq" id="WP_204944937.1">
    <property type="nucleotide sequence ID" value="NZ_JAFBBP010000001.1"/>
</dbReference>
<name>A0ABS2M1R0_9ACTN</name>
<dbReference type="SUPFAM" id="SSF53850">
    <property type="entry name" value="Periplasmic binding protein-like II"/>
    <property type="match status" value="1"/>
</dbReference>
<proteinExistence type="inferred from homology"/>
<organism evidence="7 8">
    <name type="scientific">Micromonospora luteifusca</name>
    <dbReference type="NCBI Taxonomy" id="709860"/>
    <lineage>
        <taxon>Bacteria</taxon>
        <taxon>Bacillati</taxon>
        <taxon>Actinomycetota</taxon>
        <taxon>Actinomycetes</taxon>
        <taxon>Micromonosporales</taxon>
        <taxon>Micromonosporaceae</taxon>
        <taxon>Micromonospora</taxon>
    </lineage>
</organism>
<evidence type="ECO:0000256" key="3">
    <source>
        <dbReference type="ARBA" id="ARBA00022729"/>
    </source>
</evidence>
<dbReference type="EMBL" id="JAFBBP010000001">
    <property type="protein sequence ID" value="MBM7494356.1"/>
    <property type="molecule type" value="Genomic_DNA"/>
</dbReference>
<dbReference type="SMART" id="SM00062">
    <property type="entry name" value="PBPb"/>
    <property type="match status" value="1"/>
</dbReference>
<evidence type="ECO:0000256" key="1">
    <source>
        <dbReference type="ARBA" id="ARBA00010333"/>
    </source>
</evidence>
<accession>A0ABS2M1R0</accession>